<keyword evidence="10" id="KW-0540">Nuclease</keyword>
<dbReference type="Pfam" id="PF01612">
    <property type="entry name" value="DNA_pol_A_exo1"/>
    <property type="match status" value="1"/>
</dbReference>
<dbReference type="InterPro" id="IPR002562">
    <property type="entry name" value="3'-5'_exonuclease_dom"/>
</dbReference>
<dbReference type="SUPFAM" id="SSF53098">
    <property type="entry name" value="Ribonuclease H-like"/>
    <property type="match status" value="1"/>
</dbReference>
<evidence type="ECO:0000313" key="9">
    <source>
        <dbReference type="EMBL" id="CAB4212993.1"/>
    </source>
</evidence>
<evidence type="ECO:0000313" key="4">
    <source>
        <dbReference type="EMBL" id="CAB4171279.1"/>
    </source>
</evidence>
<dbReference type="InterPro" id="IPR001098">
    <property type="entry name" value="DNA-dir_DNA_pol_A_palm_dom"/>
</dbReference>
<keyword evidence="1" id="KW-0235">DNA replication</keyword>
<keyword evidence="1" id="KW-1194">Viral DNA replication</keyword>
<dbReference type="EMBL" id="LR796946">
    <property type="protein sequence ID" value="CAB4177234.1"/>
    <property type="molecule type" value="Genomic_DNA"/>
</dbReference>
<dbReference type="Gene3D" id="1.20.1060.10">
    <property type="entry name" value="Taq DNA Polymerase, Chain T, domain 4"/>
    <property type="match status" value="1"/>
</dbReference>
<dbReference type="GO" id="GO:0003887">
    <property type="term" value="F:DNA-directed DNA polymerase activity"/>
    <property type="evidence" value="ECO:0007669"/>
    <property type="project" value="InterPro"/>
</dbReference>
<dbReference type="Gene3D" id="3.40.470.10">
    <property type="entry name" value="Uracil-DNA glycosylase-like domain"/>
    <property type="match status" value="1"/>
</dbReference>
<dbReference type="InterPro" id="IPR012337">
    <property type="entry name" value="RNaseH-like_sf"/>
</dbReference>
<sequence length="818" mass="91845">MKLIQNGTRDAKILVVGSAPGGEEVKDGKAFSGYSGQLLNQMLDRAGIKPYECFFTNVVHVPPAGQKAVNTGVSAHQNFHQLMKSNPNQYLFGVLQLKEDIETIKPNLVLALGHNALRALTGKRSIVDWRGSLLDSPLVAGTKVLATYSPADIALTWDYKAVADMDLAKAFRESAYPDIRRMRRDLILDPDSNTRAGLVEELLRAEWLAVDIECFLDAETGLWKLACIGFADRADRGVCIPYNKHDTIIDAEYRRLLESPVKKVLQNGTFDVTVLRENGFDVKNFAWDTMLAHHALYPESSSGGDEMSALGGKKRQAALSKGLAFLTSIYTDIPRYKDDGKLWKEQGDISVFWRYNALDCVATWEVRDGQEKDLTDFGTVPVLEHSMSMVEPLMSMTRKGIRVDTTLRAQMKAEYEAQIANLQAFLDLGAGRPVNVSSSKDIPWLLYEHLKLPEQMKVRKKSDGSRKTTVSADRDSINKLASKHKNPLLMTIIKIREKRTVIERYLDTPLDSDGYLRCAWDITGTRSGRLSSRASLSGSGTNLQNQPEEVRVFYIPDDGKVFVYRDYSQAEARVVAYLSGDRYLMDLFNDPTRDIHKETASRIFSVDLSIVTDAQRYLGKKVRHAVNYGMEASRFVEVVNDDAETTGLYIDQKMAQKVIDGFFMLHPNHKPVYWGNVEKALKYTRTLNTPFGRKRTFFGRMDNNLIKEAYSYIPQSTIGDLCERALVRCYNEIELARPDLGVNVLLNVHDSILVQCNIGAEHEVADMMKACMDIPITMGSNTFRIPTDCKVGLNWANKGKDGSNPRGLVDISKWKGLP</sequence>
<dbReference type="InterPro" id="IPR036895">
    <property type="entry name" value="Uracil-DNA_glycosylase-like_sf"/>
</dbReference>
<dbReference type="GO" id="GO:0039693">
    <property type="term" value="P:viral DNA genome replication"/>
    <property type="evidence" value="ECO:0007669"/>
    <property type="project" value="UniProtKB-KW"/>
</dbReference>
<evidence type="ECO:0000256" key="1">
    <source>
        <dbReference type="ARBA" id="ARBA00023109"/>
    </source>
</evidence>
<dbReference type="InterPro" id="IPR043502">
    <property type="entry name" value="DNA/RNA_pol_sf"/>
</dbReference>
<evidence type="ECO:0000313" key="3">
    <source>
        <dbReference type="EMBL" id="CAB4165438.1"/>
    </source>
</evidence>
<dbReference type="EMBL" id="LR796865">
    <property type="protein sequence ID" value="CAB4171279.1"/>
    <property type="molecule type" value="Genomic_DNA"/>
</dbReference>
<dbReference type="SUPFAM" id="SSF56672">
    <property type="entry name" value="DNA/RNA polymerases"/>
    <property type="match status" value="1"/>
</dbReference>
<dbReference type="PRINTS" id="PR00868">
    <property type="entry name" value="DNAPOLI"/>
</dbReference>
<dbReference type="EMBL" id="LR797109">
    <property type="protein sequence ID" value="CAB4187554.1"/>
    <property type="molecule type" value="Genomic_DNA"/>
</dbReference>
<dbReference type="GO" id="GO:0003677">
    <property type="term" value="F:DNA binding"/>
    <property type="evidence" value="ECO:0007669"/>
    <property type="project" value="InterPro"/>
</dbReference>
<dbReference type="Pfam" id="PF00476">
    <property type="entry name" value="DNA_pol_A"/>
    <property type="match status" value="1"/>
</dbReference>
<dbReference type="PANTHER" id="PTHR10133:SF62">
    <property type="entry name" value="DNA POLYMERASE THETA"/>
    <property type="match status" value="1"/>
</dbReference>
<dbReference type="EMBL" id="LR797039">
    <property type="protein sequence ID" value="CAB4182917.1"/>
    <property type="molecule type" value="Genomic_DNA"/>
</dbReference>
<evidence type="ECO:0000313" key="5">
    <source>
        <dbReference type="EMBL" id="CAB4177234.1"/>
    </source>
</evidence>
<dbReference type="GO" id="GO:0008408">
    <property type="term" value="F:3'-5' exonuclease activity"/>
    <property type="evidence" value="ECO:0007669"/>
    <property type="project" value="InterPro"/>
</dbReference>
<dbReference type="SUPFAM" id="SSF52141">
    <property type="entry name" value="Uracil-DNA glycosylase-like"/>
    <property type="match status" value="1"/>
</dbReference>
<dbReference type="InterPro" id="IPR002298">
    <property type="entry name" value="DNA_polymerase_A"/>
</dbReference>
<organism evidence="10">
    <name type="scientific">uncultured Caudovirales phage</name>
    <dbReference type="NCBI Taxonomy" id="2100421"/>
    <lineage>
        <taxon>Viruses</taxon>
        <taxon>Duplodnaviria</taxon>
        <taxon>Heunggongvirae</taxon>
        <taxon>Uroviricota</taxon>
        <taxon>Caudoviricetes</taxon>
        <taxon>Peduoviridae</taxon>
        <taxon>Maltschvirus</taxon>
        <taxon>Maltschvirus maltsch</taxon>
    </lineage>
</organism>
<dbReference type="SMART" id="SM00482">
    <property type="entry name" value="POLAc"/>
    <property type="match status" value="1"/>
</dbReference>
<dbReference type="EMBL" id="LR797383">
    <property type="protein sequence ID" value="CAB4212993.1"/>
    <property type="molecule type" value="Genomic_DNA"/>
</dbReference>
<evidence type="ECO:0000313" key="8">
    <source>
        <dbReference type="EMBL" id="CAB4199192.1"/>
    </source>
</evidence>
<dbReference type="Gene3D" id="3.30.70.370">
    <property type="match status" value="1"/>
</dbReference>
<dbReference type="Gene3D" id="3.30.420.10">
    <property type="entry name" value="Ribonuclease H-like superfamily/Ribonuclease H"/>
    <property type="match status" value="1"/>
</dbReference>
<keyword evidence="10" id="KW-0378">Hydrolase</keyword>
<dbReference type="GO" id="GO:0006261">
    <property type="term" value="P:DNA-templated DNA replication"/>
    <property type="evidence" value="ECO:0007669"/>
    <property type="project" value="InterPro"/>
</dbReference>
<dbReference type="EMBL" id="LR796772">
    <property type="protein sequence ID" value="CAB4165438.1"/>
    <property type="molecule type" value="Genomic_DNA"/>
</dbReference>
<evidence type="ECO:0000313" key="7">
    <source>
        <dbReference type="EMBL" id="CAB4187554.1"/>
    </source>
</evidence>
<keyword evidence="10" id="KW-0269">Exonuclease</keyword>
<evidence type="ECO:0000313" key="6">
    <source>
        <dbReference type="EMBL" id="CAB4182917.1"/>
    </source>
</evidence>
<dbReference type="Pfam" id="PF03167">
    <property type="entry name" value="UDG"/>
    <property type="match status" value="1"/>
</dbReference>
<accession>A0A6J5SRK8</accession>
<name>A0A6J5SRK8_9CAUD</name>
<protein>
    <submittedName>
        <fullName evidence="10">PolA DNA polymerase I - 3'-5' exonuclease and polymerase domains</fullName>
    </submittedName>
</protein>
<dbReference type="EMBL" id="LR798452">
    <property type="protein sequence ID" value="CAB5238381.1"/>
    <property type="molecule type" value="Genomic_DNA"/>
</dbReference>
<evidence type="ECO:0000259" key="2">
    <source>
        <dbReference type="SMART" id="SM00482"/>
    </source>
</evidence>
<dbReference type="Gene3D" id="1.10.150.20">
    <property type="entry name" value="5' to 3' exonuclease, C-terminal subdomain"/>
    <property type="match status" value="1"/>
</dbReference>
<dbReference type="GO" id="GO:0006302">
    <property type="term" value="P:double-strand break repair"/>
    <property type="evidence" value="ECO:0007669"/>
    <property type="project" value="TreeGrafter"/>
</dbReference>
<evidence type="ECO:0000313" key="10">
    <source>
        <dbReference type="EMBL" id="CAB4218152.1"/>
    </source>
</evidence>
<gene>
    <name evidence="5" type="ORF">UFOVP1000_51</name>
    <name evidence="6" type="ORF">UFOVP1092_26</name>
    <name evidence="7" type="ORF">UFOVP1152_30</name>
    <name evidence="8" type="ORF">UFOVP1337_25</name>
    <name evidence="9" type="ORF">UFOVP1446_51</name>
    <name evidence="11" type="ORF">UFOVP1537_34</name>
    <name evidence="10" type="ORF">UFOVP1598_12</name>
    <name evidence="3" type="ORF">UFOVP825_52</name>
    <name evidence="4" type="ORF">UFOVP915_34</name>
</gene>
<reference evidence="10" key="1">
    <citation type="submission" date="2020-05" db="EMBL/GenBank/DDBJ databases">
        <authorList>
            <person name="Chiriac C."/>
            <person name="Salcher M."/>
            <person name="Ghai R."/>
            <person name="Kavagutti S V."/>
        </authorList>
    </citation>
    <scope>NUCLEOTIDE SEQUENCE</scope>
</reference>
<dbReference type="PANTHER" id="PTHR10133">
    <property type="entry name" value="DNA POLYMERASE I"/>
    <property type="match status" value="1"/>
</dbReference>
<dbReference type="EMBL" id="LR797472">
    <property type="protein sequence ID" value="CAB4218152.1"/>
    <property type="molecule type" value="Genomic_DNA"/>
</dbReference>
<proteinExistence type="predicted"/>
<dbReference type="EMBL" id="LR797286">
    <property type="protein sequence ID" value="CAB4199192.1"/>
    <property type="molecule type" value="Genomic_DNA"/>
</dbReference>
<feature type="domain" description="DNA-directed DNA polymerase family A palm" evidence="2">
    <location>
        <begin position="547"/>
        <end position="760"/>
    </location>
</feature>
<evidence type="ECO:0000313" key="11">
    <source>
        <dbReference type="EMBL" id="CAB5238381.1"/>
    </source>
</evidence>
<dbReference type="InterPro" id="IPR036397">
    <property type="entry name" value="RNaseH_sf"/>
</dbReference>
<dbReference type="InterPro" id="IPR005122">
    <property type="entry name" value="Uracil-DNA_glycosylase-like"/>
</dbReference>